<dbReference type="Gene3D" id="3.30.420.40">
    <property type="match status" value="2"/>
</dbReference>
<dbReference type="Proteomes" id="UP001207337">
    <property type="component" value="Unassembled WGS sequence"/>
</dbReference>
<feature type="domain" description="Gcp-like" evidence="1">
    <location>
        <begin position="33"/>
        <end position="135"/>
    </location>
</feature>
<protein>
    <submittedName>
        <fullName evidence="2">tRNA (Adenosine(37)-N6)-threonylcarbamoyltransferase complex dimerization subunit type 1 TsaB</fullName>
        <ecNumber evidence="2">2.3.1.234</ecNumber>
    </submittedName>
</protein>
<evidence type="ECO:0000313" key="2">
    <source>
        <dbReference type="EMBL" id="MCW9714026.1"/>
    </source>
</evidence>
<proteinExistence type="predicted"/>
<gene>
    <name evidence="2" type="primary">tsaB</name>
    <name evidence="2" type="ORF">LQ318_14030</name>
</gene>
<name>A0ABT3Q1Q8_9BACT</name>
<comment type="caution">
    <text evidence="2">The sequence shown here is derived from an EMBL/GenBank/DDBJ whole genome shotgun (WGS) entry which is preliminary data.</text>
</comment>
<dbReference type="NCBIfam" id="TIGR03725">
    <property type="entry name" value="T6A_YeaZ"/>
    <property type="match status" value="1"/>
</dbReference>
<dbReference type="CDD" id="cd24032">
    <property type="entry name" value="ASKHA_NBD_TsaB"/>
    <property type="match status" value="1"/>
</dbReference>
<evidence type="ECO:0000313" key="3">
    <source>
        <dbReference type="Proteomes" id="UP001207337"/>
    </source>
</evidence>
<dbReference type="InterPro" id="IPR043129">
    <property type="entry name" value="ATPase_NBD"/>
</dbReference>
<dbReference type="GO" id="GO:0061711">
    <property type="term" value="F:tRNA N(6)-L-threonylcarbamoyladenine synthase activity"/>
    <property type="evidence" value="ECO:0007669"/>
    <property type="project" value="UniProtKB-EC"/>
</dbReference>
<keyword evidence="2" id="KW-0012">Acyltransferase</keyword>
<keyword evidence="2" id="KW-0808">Transferase</keyword>
<evidence type="ECO:0000259" key="1">
    <source>
        <dbReference type="Pfam" id="PF00814"/>
    </source>
</evidence>
<dbReference type="InterPro" id="IPR022496">
    <property type="entry name" value="T6A_TsaB"/>
</dbReference>
<dbReference type="Pfam" id="PF00814">
    <property type="entry name" value="TsaD"/>
    <property type="match status" value="1"/>
</dbReference>
<keyword evidence="3" id="KW-1185">Reference proteome</keyword>
<dbReference type="EMBL" id="JAJNDC010000004">
    <property type="protein sequence ID" value="MCW9714026.1"/>
    <property type="molecule type" value="Genomic_DNA"/>
</dbReference>
<organism evidence="2 3">
    <name type="scientific">Fodinibius salicampi</name>
    <dbReference type="NCBI Taxonomy" id="1920655"/>
    <lineage>
        <taxon>Bacteria</taxon>
        <taxon>Pseudomonadati</taxon>
        <taxon>Balneolota</taxon>
        <taxon>Balneolia</taxon>
        <taxon>Balneolales</taxon>
        <taxon>Balneolaceae</taxon>
        <taxon>Fodinibius</taxon>
    </lineage>
</organism>
<dbReference type="EC" id="2.3.1.234" evidence="2"/>
<accession>A0ABT3Q1Q8</accession>
<sequence>MLLSIETATNVCSVAFRDREGKQIEKRTNKRGSHSELLFLFIEELMEEHGLKIPELEGVLVSKGPGSYTGLRISASAVKGLLFQTQVPLYAVDTLASYAMQAATEREVVGTIHSVIDARRQHLYHQKFQWEQGALRTYDQTEVRPIDNVEKMIEAGDIVVGTGLKRLDAEVRDKATLLDSHAITARSLIDLYEAEAENFFKQVDPESFDPSYYTSSQVQ</sequence>
<dbReference type="SUPFAM" id="SSF53067">
    <property type="entry name" value="Actin-like ATPase domain"/>
    <property type="match status" value="2"/>
</dbReference>
<reference evidence="2 3" key="1">
    <citation type="submission" date="2021-11" db="EMBL/GenBank/DDBJ databases">
        <title>Aliifidinibius sp. nov., a new bacterium isolated from saline soil.</title>
        <authorList>
            <person name="Galisteo C."/>
            <person name="De La Haba R."/>
            <person name="Sanchez-Porro C."/>
            <person name="Ventosa A."/>
        </authorList>
    </citation>
    <scope>NUCLEOTIDE SEQUENCE [LARGE SCALE GENOMIC DNA]</scope>
    <source>
        <strain evidence="2 3">KACC 190600</strain>
    </source>
</reference>
<dbReference type="InterPro" id="IPR000905">
    <property type="entry name" value="Gcp-like_dom"/>
</dbReference>